<feature type="compositionally biased region" description="Polar residues" evidence="1">
    <location>
        <begin position="664"/>
        <end position="678"/>
    </location>
</feature>
<dbReference type="OrthoDB" id="1076608at2759"/>
<feature type="compositionally biased region" description="Low complexity" evidence="1">
    <location>
        <begin position="896"/>
        <end position="906"/>
    </location>
</feature>
<feature type="compositionally biased region" description="Low complexity" evidence="1">
    <location>
        <begin position="11"/>
        <end position="27"/>
    </location>
</feature>
<name>A0A6A5YBS7_9PLEO</name>
<feature type="region of interest" description="Disordered" evidence="1">
    <location>
        <begin position="229"/>
        <end position="317"/>
    </location>
</feature>
<evidence type="ECO:0000313" key="4">
    <source>
        <dbReference type="Proteomes" id="UP000799778"/>
    </source>
</evidence>
<feature type="region of interest" description="Disordered" evidence="1">
    <location>
        <begin position="804"/>
        <end position="993"/>
    </location>
</feature>
<proteinExistence type="predicted"/>
<dbReference type="PANTHER" id="PTHR38426:SF1">
    <property type="entry name" value="MAINTENANCE OF TELOMERE CAPPING PROTEIN 4"/>
    <property type="match status" value="1"/>
</dbReference>
<evidence type="ECO:0000256" key="2">
    <source>
        <dbReference type="SAM" id="Phobius"/>
    </source>
</evidence>
<feature type="compositionally biased region" description="Basic and acidic residues" evidence="1">
    <location>
        <begin position="818"/>
        <end position="831"/>
    </location>
</feature>
<keyword evidence="2" id="KW-1133">Transmembrane helix</keyword>
<feature type="compositionally biased region" description="Low complexity" evidence="1">
    <location>
        <begin position="971"/>
        <end position="984"/>
    </location>
</feature>
<feature type="compositionally biased region" description="Basic and acidic residues" evidence="1">
    <location>
        <begin position="745"/>
        <end position="785"/>
    </location>
</feature>
<feature type="compositionally biased region" description="Polar residues" evidence="1">
    <location>
        <begin position="945"/>
        <end position="954"/>
    </location>
</feature>
<feature type="transmembrane region" description="Helical" evidence="2">
    <location>
        <begin position="1202"/>
        <end position="1228"/>
    </location>
</feature>
<dbReference type="EMBL" id="ML978066">
    <property type="protein sequence ID" value="KAF2022064.1"/>
    <property type="molecule type" value="Genomic_DNA"/>
</dbReference>
<feature type="compositionally biased region" description="Basic and acidic residues" evidence="1">
    <location>
        <begin position="843"/>
        <end position="862"/>
    </location>
</feature>
<protein>
    <submittedName>
        <fullName evidence="3">Uncharacterized protein</fullName>
    </submittedName>
</protein>
<feature type="compositionally biased region" description="Polar residues" evidence="1">
    <location>
        <begin position="282"/>
        <end position="313"/>
    </location>
</feature>
<organism evidence="3 4">
    <name type="scientific">Aaosphaeria arxii CBS 175.79</name>
    <dbReference type="NCBI Taxonomy" id="1450172"/>
    <lineage>
        <taxon>Eukaryota</taxon>
        <taxon>Fungi</taxon>
        <taxon>Dikarya</taxon>
        <taxon>Ascomycota</taxon>
        <taxon>Pezizomycotina</taxon>
        <taxon>Dothideomycetes</taxon>
        <taxon>Pleosporomycetidae</taxon>
        <taxon>Pleosporales</taxon>
        <taxon>Pleosporales incertae sedis</taxon>
        <taxon>Aaosphaeria</taxon>
    </lineage>
</organism>
<feature type="compositionally biased region" description="Acidic residues" evidence="1">
    <location>
        <begin position="863"/>
        <end position="875"/>
    </location>
</feature>
<accession>A0A6A5YBS7</accession>
<gene>
    <name evidence="3" type="ORF">BU24DRAFT_417710</name>
</gene>
<feature type="compositionally biased region" description="Basic and acidic residues" evidence="1">
    <location>
        <begin position="511"/>
        <end position="523"/>
    </location>
</feature>
<feature type="compositionally biased region" description="Basic and acidic residues" evidence="1">
    <location>
        <begin position="613"/>
        <end position="626"/>
    </location>
</feature>
<dbReference type="PANTHER" id="PTHR38426">
    <property type="entry name" value="MAINTENANCE OF TELOMERE CAPPING PROTEIN 4"/>
    <property type="match status" value="1"/>
</dbReference>
<dbReference type="GeneID" id="54284187"/>
<keyword evidence="4" id="KW-1185">Reference proteome</keyword>
<evidence type="ECO:0000256" key="1">
    <source>
        <dbReference type="SAM" id="MobiDB-lite"/>
    </source>
</evidence>
<dbReference type="InterPro" id="IPR038769">
    <property type="entry name" value="MTC4"/>
</dbReference>
<feature type="compositionally biased region" description="Low complexity" evidence="1">
    <location>
        <begin position="576"/>
        <end position="587"/>
    </location>
</feature>
<feature type="compositionally biased region" description="Low complexity" evidence="1">
    <location>
        <begin position="51"/>
        <end position="64"/>
    </location>
</feature>
<dbReference type="AlphaFoldDB" id="A0A6A5YBS7"/>
<sequence length="1245" mass="138678">MSELSSEGRPSVSTSSSHTLNSRYSSSHAGNGEGSSTQRLRHATGHDGDAGHSSTASSSRTAGSPLRPVPIEEQDNSHRKQRNRKSGGFLLDPIFPSGPASRTARRSAHAEDATRTRNSRHAHAHSHESNTQRNRIQADGSGVAHSSPLSRQVAIADETTGEEGNVAHATGNDGSERLRVTKTRNNNRDKSSSRQSASSDVQAPAAIDPNQLVHMALDLSESRRRNYSAGQIIGAPGTDTRRVRSSIGPHTEGSLRTQGNKSSLGQYLNEQRRISRAMSPTGGRSSPSRIRHLSTSAPRHLSVSVQGQSQEPSAATLARRDKARAYIELHMEYLRLLDYLPPLKPDASAPGNFVVTANNVPGSPHAFLTRTLSHANAKHDLGRPYNPLQYLRNRRTRARERVVMDHGSEEFSDLDLVRDWVDRVEFEIQTPHYRQHNKVALPDLHEDYHGAGLPSKPSRPRMGWVFTPEELLADAHWAEQGENKTLLEDRHGRKIFPLADLQRPDLQQPRASKEYSDKGRKSWTESVKGVKVTDSQREEESDQTSERGRKRRLLPGLRVDDKKSKKHSWRGSRAQSSSYSDSSSSDSDSLKHRQHKSRRTVDVNNNTGPLELRINEMLEKEKEAKEKKSHTPTFISPDTPDKWGFGKIDPPAHDSSRASLEVPATSNGSTEHAPTTLIQDLKVPPKNRTNYATSSSHPHEPRSSFEDLDSTAPSTPLQPKPFPHIGTNLSPPPSRGGSFKKTSKHKLDLFRSDESTKGHKLDPDSAGTDKQRHGRHSFEETHDDIGLGPAIMAAPAAVKSLLTHRRNESHTSLSSPEGIRKDNRDSREQKEAPSAVTRFLKGVKNEGSKVGEFIFRRDRPPEDSDTSSDSEDDGLASDGNQSNVQKRLRPNLSRNTTAATIASTTSKKNGRYHVELPVFRSTNQSNDQEETNASDYFSDDHISHQARSIANSRSQRFKQLAPPPIDMDSISVTSTPGPSRPSSPDAAESEDRLSKVLARPGGVGQAGQPITSLAYPRTSRPKLENRHWSITDDTGDDIHRSTAHHEVTPGDIARVRALLLCSGVKAREIARRAREHRQEPPRFLKRTAQAVNAELYSVPRQEEHVLAARILVQDLESSTHALQASAQQFKDQTIKDLTSRISDLRSRVEADLFPRVRQSGEEAVRITTVVSGDAPLTVKQIMDEIDKMIRMRRRRMRYMRRVGWMLVEWMLLGFMWCVWLIVVIVGFFKKGLKLSFGIVRWLLWL</sequence>
<keyword evidence="2" id="KW-0472">Membrane</keyword>
<dbReference type="RefSeq" id="XP_033390403.1">
    <property type="nucleotide sequence ID" value="XM_033526790.1"/>
</dbReference>
<feature type="compositionally biased region" description="Polar residues" evidence="1">
    <location>
        <begin position="254"/>
        <end position="269"/>
    </location>
</feature>
<feature type="region of interest" description="Disordered" evidence="1">
    <location>
        <begin position="1"/>
        <end position="209"/>
    </location>
</feature>
<evidence type="ECO:0000313" key="3">
    <source>
        <dbReference type="EMBL" id="KAF2022064.1"/>
    </source>
</evidence>
<reference evidence="3" key="1">
    <citation type="journal article" date="2020" name="Stud. Mycol.">
        <title>101 Dothideomycetes genomes: a test case for predicting lifestyles and emergence of pathogens.</title>
        <authorList>
            <person name="Haridas S."/>
            <person name="Albert R."/>
            <person name="Binder M."/>
            <person name="Bloem J."/>
            <person name="Labutti K."/>
            <person name="Salamov A."/>
            <person name="Andreopoulos B."/>
            <person name="Baker S."/>
            <person name="Barry K."/>
            <person name="Bills G."/>
            <person name="Bluhm B."/>
            <person name="Cannon C."/>
            <person name="Castanera R."/>
            <person name="Culley D."/>
            <person name="Daum C."/>
            <person name="Ezra D."/>
            <person name="Gonzalez J."/>
            <person name="Henrissat B."/>
            <person name="Kuo A."/>
            <person name="Liang C."/>
            <person name="Lipzen A."/>
            <person name="Lutzoni F."/>
            <person name="Magnuson J."/>
            <person name="Mondo S."/>
            <person name="Nolan M."/>
            <person name="Ohm R."/>
            <person name="Pangilinan J."/>
            <person name="Park H.-J."/>
            <person name="Ramirez L."/>
            <person name="Alfaro M."/>
            <person name="Sun H."/>
            <person name="Tritt A."/>
            <person name="Yoshinaga Y."/>
            <person name="Zwiers L.-H."/>
            <person name="Turgeon B."/>
            <person name="Goodwin S."/>
            <person name="Spatafora J."/>
            <person name="Crous P."/>
            <person name="Grigoriev I."/>
        </authorList>
    </citation>
    <scope>NUCLEOTIDE SEQUENCE</scope>
    <source>
        <strain evidence="3">CBS 175.79</strain>
    </source>
</reference>
<keyword evidence="2" id="KW-0812">Transmembrane</keyword>
<dbReference type="Proteomes" id="UP000799778">
    <property type="component" value="Unassembled WGS sequence"/>
</dbReference>
<feature type="compositionally biased region" description="Polar residues" evidence="1">
    <location>
        <begin position="687"/>
        <end position="696"/>
    </location>
</feature>
<feature type="region of interest" description="Disordered" evidence="1">
    <location>
        <begin position="498"/>
        <end position="788"/>
    </location>
</feature>